<dbReference type="InterPro" id="IPR052155">
    <property type="entry name" value="Biofilm_reg_signaling"/>
</dbReference>
<dbReference type="Gene3D" id="3.30.450.20">
    <property type="entry name" value="PAS domain"/>
    <property type="match status" value="3"/>
</dbReference>
<dbReference type="PROSITE" id="PS50883">
    <property type="entry name" value="EAL"/>
    <property type="match status" value="1"/>
</dbReference>
<dbReference type="InterPro" id="IPR035965">
    <property type="entry name" value="PAS-like_dom_sf"/>
</dbReference>
<dbReference type="SMART" id="SM00091">
    <property type="entry name" value="PAS"/>
    <property type="match status" value="3"/>
</dbReference>
<dbReference type="InterPro" id="IPR000160">
    <property type="entry name" value="GGDEF_dom"/>
</dbReference>
<dbReference type="CDD" id="cd01949">
    <property type="entry name" value="GGDEF"/>
    <property type="match status" value="1"/>
</dbReference>
<dbReference type="CDD" id="cd00130">
    <property type="entry name" value="PAS"/>
    <property type="match status" value="2"/>
</dbReference>
<organism evidence="5 6">
    <name type="scientific">Cognatilysobacter xinjiangensis</name>
    <dbReference type="NCBI Taxonomy" id="546892"/>
    <lineage>
        <taxon>Bacteria</taxon>
        <taxon>Pseudomonadati</taxon>
        <taxon>Pseudomonadota</taxon>
        <taxon>Gammaproteobacteria</taxon>
        <taxon>Lysobacterales</taxon>
        <taxon>Lysobacteraceae</taxon>
        <taxon>Cognatilysobacter</taxon>
    </lineage>
</organism>
<dbReference type="EMBL" id="BMXY01000003">
    <property type="protein sequence ID" value="GGZ68430.1"/>
    <property type="molecule type" value="Genomic_DNA"/>
</dbReference>
<dbReference type="PROSITE" id="PS50112">
    <property type="entry name" value="PAS"/>
    <property type="match status" value="1"/>
</dbReference>
<dbReference type="InterPro" id="IPR043128">
    <property type="entry name" value="Rev_trsase/Diguanyl_cyclase"/>
</dbReference>
<dbReference type="PANTHER" id="PTHR44757">
    <property type="entry name" value="DIGUANYLATE CYCLASE DGCP"/>
    <property type="match status" value="1"/>
</dbReference>
<name>A0ABQ3C610_9GAMM</name>
<dbReference type="SUPFAM" id="SSF55073">
    <property type="entry name" value="Nucleotide cyclase"/>
    <property type="match status" value="1"/>
</dbReference>
<dbReference type="NCBIfam" id="TIGR00229">
    <property type="entry name" value="sensory_box"/>
    <property type="match status" value="2"/>
</dbReference>
<proteinExistence type="predicted"/>
<sequence>MAADFNAFDASPVPMWVYEPGSLRILAANAAAAAAYGYDREAMRSLTLLDLRPESEHERLLAHLRRPRGARDEGFWLHCHRDGSHMHVQVQVADIDYDGRPARLVVARDVSEAERAQARVRLMAQAMSDAGYDWDMATGRIWFSDSFAINFGFDSATLPTLIDDWTRLVHPDDRSRVTAGLDAAIRAGETYWTDEYAFQRGDGTYTDVLDRGYIQRDGHGHAVRMVGGMIDRRPQRIMSTRLRLLERAVHASGNGILIADAADPALPIVYANPAFEQITGYAAVDIEGRPFDFLQADEPAVAEAVHRALREGEEVQVELQGLHRDGTAFWYDYRITPMRDAQGRVSHVLGLMADTTERRQHALQMQWRATHDALTGLPNRHFVLERIGELLRGLQGEARVSVLIVDLDEFRLVNDGFGHAAGDRVLCEIGARLRRVLGPAALVGRSTGDEFVVVLDGEDEMQAERVAARVHAALVEPLESVVERCNLSACIGYSHYPEDAGSAESLLMCAELAMGKAKKQGRNCTVAYRAGATPSGGGKLQLLQELREGLERREFRLLFQPLFSADLRLVALEALVRWQHPRRGLLPPSEFIAVCEESGLIVELGRRVLHEAARHHALLAQQGLGHVRLSVNVSAMQFAHGLLDDVQQVVREFQLPPGALELELTESVIVDDPARAAQVMVALAELGVTLAIDDFGVGYSSLSYLKRLPIHRLKIDRSFVNDLESDASDRSICEAVIALARTLQLGVVAEGVESEFQRDWLRSSGAGELQGYLFAKPLPFETATQVAPVAAEPAG</sequence>
<dbReference type="Gene3D" id="3.30.70.270">
    <property type="match status" value="1"/>
</dbReference>
<dbReference type="Proteomes" id="UP000643403">
    <property type="component" value="Unassembled WGS sequence"/>
</dbReference>
<dbReference type="InterPro" id="IPR013655">
    <property type="entry name" value="PAS_fold_3"/>
</dbReference>
<feature type="domain" description="PAS" evidence="1">
    <location>
        <begin position="241"/>
        <end position="313"/>
    </location>
</feature>
<dbReference type="InterPro" id="IPR035919">
    <property type="entry name" value="EAL_sf"/>
</dbReference>
<feature type="domain" description="EAL" evidence="3">
    <location>
        <begin position="539"/>
        <end position="791"/>
    </location>
</feature>
<dbReference type="InterPro" id="IPR013656">
    <property type="entry name" value="PAS_4"/>
</dbReference>
<evidence type="ECO:0000259" key="3">
    <source>
        <dbReference type="PROSITE" id="PS50883"/>
    </source>
</evidence>
<dbReference type="InterPro" id="IPR000014">
    <property type="entry name" value="PAS"/>
</dbReference>
<dbReference type="InterPro" id="IPR000700">
    <property type="entry name" value="PAS-assoc_C"/>
</dbReference>
<dbReference type="InterPro" id="IPR001610">
    <property type="entry name" value="PAC"/>
</dbReference>
<dbReference type="Pfam" id="PF00990">
    <property type="entry name" value="GGDEF"/>
    <property type="match status" value="1"/>
</dbReference>
<dbReference type="PANTHER" id="PTHR44757:SF2">
    <property type="entry name" value="BIOFILM ARCHITECTURE MAINTENANCE PROTEIN MBAA"/>
    <property type="match status" value="1"/>
</dbReference>
<dbReference type="InterPro" id="IPR029787">
    <property type="entry name" value="Nucleotide_cyclase"/>
</dbReference>
<dbReference type="PROSITE" id="PS50113">
    <property type="entry name" value="PAC"/>
    <property type="match status" value="1"/>
</dbReference>
<evidence type="ECO:0000259" key="4">
    <source>
        <dbReference type="PROSITE" id="PS50887"/>
    </source>
</evidence>
<accession>A0ABQ3C610</accession>
<evidence type="ECO:0000313" key="5">
    <source>
        <dbReference type="EMBL" id="GGZ68430.1"/>
    </source>
</evidence>
<dbReference type="SMART" id="SM00086">
    <property type="entry name" value="PAC"/>
    <property type="match status" value="3"/>
</dbReference>
<keyword evidence="6" id="KW-1185">Reference proteome</keyword>
<dbReference type="Pfam" id="PF08448">
    <property type="entry name" value="PAS_4"/>
    <property type="match status" value="1"/>
</dbReference>
<evidence type="ECO:0000259" key="1">
    <source>
        <dbReference type="PROSITE" id="PS50112"/>
    </source>
</evidence>
<comment type="caution">
    <text evidence="5">The sequence shown here is derived from an EMBL/GenBank/DDBJ whole genome shotgun (WGS) entry which is preliminary data.</text>
</comment>
<dbReference type="NCBIfam" id="TIGR00254">
    <property type="entry name" value="GGDEF"/>
    <property type="match status" value="1"/>
</dbReference>
<evidence type="ECO:0000259" key="2">
    <source>
        <dbReference type="PROSITE" id="PS50113"/>
    </source>
</evidence>
<dbReference type="Gene3D" id="3.20.20.450">
    <property type="entry name" value="EAL domain"/>
    <property type="match status" value="1"/>
</dbReference>
<dbReference type="SUPFAM" id="SSF55785">
    <property type="entry name" value="PYP-like sensor domain (PAS domain)"/>
    <property type="match status" value="3"/>
</dbReference>
<feature type="domain" description="PAC" evidence="2">
    <location>
        <begin position="315"/>
        <end position="367"/>
    </location>
</feature>
<dbReference type="Pfam" id="PF13426">
    <property type="entry name" value="PAS_9"/>
    <property type="match status" value="1"/>
</dbReference>
<dbReference type="PROSITE" id="PS50887">
    <property type="entry name" value="GGDEF"/>
    <property type="match status" value="1"/>
</dbReference>
<dbReference type="SMART" id="SM00052">
    <property type="entry name" value="EAL"/>
    <property type="match status" value="1"/>
</dbReference>
<gene>
    <name evidence="5" type="ORF">GCM10008101_23420</name>
</gene>
<protein>
    <submittedName>
        <fullName evidence="5">GGDEF domain-containing protein</fullName>
    </submittedName>
</protein>
<dbReference type="RefSeq" id="WP_189450153.1">
    <property type="nucleotide sequence ID" value="NZ_BMXY01000003.1"/>
</dbReference>
<dbReference type="SMART" id="SM00267">
    <property type="entry name" value="GGDEF"/>
    <property type="match status" value="1"/>
</dbReference>
<dbReference type="Pfam" id="PF00563">
    <property type="entry name" value="EAL"/>
    <property type="match status" value="1"/>
</dbReference>
<feature type="domain" description="GGDEF" evidence="4">
    <location>
        <begin position="398"/>
        <end position="530"/>
    </location>
</feature>
<evidence type="ECO:0000313" key="6">
    <source>
        <dbReference type="Proteomes" id="UP000643403"/>
    </source>
</evidence>
<dbReference type="CDD" id="cd01948">
    <property type="entry name" value="EAL"/>
    <property type="match status" value="1"/>
</dbReference>
<dbReference type="SUPFAM" id="SSF141868">
    <property type="entry name" value="EAL domain-like"/>
    <property type="match status" value="1"/>
</dbReference>
<reference evidence="6" key="1">
    <citation type="journal article" date="2019" name="Int. J. Syst. Evol. Microbiol.">
        <title>The Global Catalogue of Microorganisms (GCM) 10K type strain sequencing project: providing services to taxonomists for standard genome sequencing and annotation.</title>
        <authorList>
            <consortium name="The Broad Institute Genomics Platform"/>
            <consortium name="The Broad Institute Genome Sequencing Center for Infectious Disease"/>
            <person name="Wu L."/>
            <person name="Ma J."/>
        </authorList>
    </citation>
    <scope>NUCLEOTIDE SEQUENCE [LARGE SCALE GENOMIC DNA]</scope>
    <source>
        <strain evidence="6">KCTC 22558</strain>
    </source>
</reference>
<dbReference type="Pfam" id="PF08447">
    <property type="entry name" value="PAS_3"/>
    <property type="match status" value="1"/>
</dbReference>
<dbReference type="InterPro" id="IPR001633">
    <property type="entry name" value="EAL_dom"/>
</dbReference>